<dbReference type="GO" id="GO:0016887">
    <property type="term" value="F:ATP hydrolysis activity"/>
    <property type="evidence" value="ECO:0007669"/>
    <property type="project" value="InterPro"/>
</dbReference>
<dbReference type="PANTHER" id="PTHR43152:SF3">
    <property type="entry name" value="UVRABC SYSTEM PROTEIN A"/>
    <property type="match status" value="1"/>
</dbReference>
<dbReference type="InterPro" id="IPR003439">
    <property type="entry name" value="ABC_transporter-like_ATP-bd"/>
</dbReference>
<evidence type="ECO:0000313" key="18">
    <source>
        <dbReference type="EMBL" id="TWU00412.1"/>
    </source>
</evidence>
<keyword evidence="5" id="KW-0547">Nucleotide-binding</keyword>
<reference evidence="18 19" key="1">
    <citation type="submission" date="2019-02" db="EMBL/GenBank/DDBJ databases">
        <title>Deep-cultivation of Planctomycetes and their phenomic and genomic characterization uncovers novel biology.</title>
        <authorList>
            <person name="Wiegand S."/>
            <person name="Jogler M."/>
            <person name="Boedeker C."/>
            <person name="Pinto D."/>
            <person name="Vollmers J."/>
            <person name="Rivas-Marin E."/>
            <person name="Kohn T."/>
            <person name="Peeters S.H."/>
            <person name="Heuer A."/>
            <person name="Rast P."/>
            <person name="Oberbeckmann S."/>
            <person name="Bunk B."/>
            <person name="Jeske O."/>
            <person name="Meyerdierks A."/>
            <person name="Storesund J.E."/>
            <person name="Kallscheuer N."/>
            <person name="Luecker S."/>
            <person name="Lage O.M."/>
            <person name="Pohl T."/>
            <person name="Merkel B.J."/>
            <person name="Hornburger P."/>
            <person name="Mueller R.-W."/>
            <person name="Bruemmer F."/>
            <person name="Labrenz M."/>
            <person name="Spormann A.M."/>
            <person name="Op Den Camp H."/>
            <person name="Overmann J."/>
            <person name="Amann R."/>
            <person name="Jetten M.S.M."/>
            <person name="Mascher T."/>
            <person name="Medema M.H."/>
            <person name="Devos D.P."/>
            <person name="Kaster A.-K."/>
            <person name="Ovreas L."/>
            <person name="Rohde M."/>
            <person name="Galperin M.Y."/>
            <person name="Jogler C."/>
        </authorList>
    </citation>
    <scope>NUCLEOTIDE SEQUENCE [LARGE SCALE GENOMIC DNA]</scope>
    <source>
        <strain evidence="18 19">Pla108</strain>
    </source>
</reference>
<evidence type="ECO:0000256" key="8">
    <source>
        <dbReference type="ARBA" id="ARBA00022771"/>
    </source>
</evidence>
<evidence type="ECO:0000256" key="5">
    <source>
        <dbReference type="ARBA" id="ARBA00022741"/>
    </source>
</evidence>
<accession>A0A5C6AN26</accession>
<comment type="caution">
    <text evidence="18">The sequence shown here is derived from an EMBL/GenBank/DDBJ whole genome shotgun (WGS) entry which is preliminary data.</text>
</comment>
<dbReference type="GO" id="GO:0008270">
    <property type="term" value="F:zinc ion binding"/>
    <property type="evidence" value="ECO:0007669"/>
    <property type="project" value="UniProtKB-KW"/>
</dbReference>
<evidence type="ECO:0000256" key="1">
    <source>
        <dbReference type="ARBA" id="ARBA00004496"/>
    </source>
</evidence>
<evidence type="ECO:0000256" key="6">
    <source>
        <dbReference type="ARBA" id="ARBA00022763"/>
    </source>
</evidence>
<dbReference type="NCBIfam" id="TIGR00630">
    <property type="entry name" value="uvra"/>
    <property type="match status" value="1"/>
</dbReference>
<evidence type="ECO:0000256" key="2">
    <source>
        <dbReference type="ARBA" id="ARBA00022490"/>
    </source>
</evidence>
<keyword evidence="10" id="KW-0067">ATP-binding</keyword>
<dbReference type="PANTHER" id="PTHR43152">
    <property type="entry name" value="UVRABC SYSTEM PROTEIN A"/>
    <property type="match status" value="1"/>
</dbReference>
<dbReference type="EMBL" id="SJPR01000001">
    <property type="protein sequence ID" value="TWU00412.1"/>
    <property type="molecule type" value="Genomic_DNA"/>
</dbReference>
<dbReference type="Pfam" id="PF17755">
    <property type="entry name" value="UvrA_DNA-bind"/>
    <property type="match status" value="1"/>
</dbReference>
<dbReference type="PROSITE" id="PS00211">
    <property type="entry name" value="ABC_TRANSPORTER_1"/>
    <property type="match status" value="2"/>
</dbReference>
<keyword evidence="12" id="KW-0238">DNA-binding</keyword>
<dbReference type="GO" id="GO:0006289">
    <property type="term" value="P:nucleotide-excision repair"/>
    <property type="evidence" value="ECO:0007669"/>
    <property type="project" value="InterPro"/>
</dbReference>
<evidence type="ECO:0000256" key="14">
    <source>
        <dbReference type="ARBA" id="ARBA00038000"/>
    </source>
</evidence>
<dbReference type="Pfam" id="PF17760">
    <property type="entry name" value="UvrA_inter"/>
    <property type="match status" value="1"/>
</dbReference>
<comment type="similarity">
    <text evidence="14">Belongs to the ABC transporter superfamily. UvrA family.</text>
</comment>
<evidence type="ECO:0000256" key="11">
    <source>
        <dbReference type="ARBA" id="ARBA00022881"/>
    </source>
</evidence>
<dbReference type="GO" id="GO:0004518">
    <property type="term" value="F:nuclease activity"/>
    <property type="evidence" value="ECO:0007669"/>
    <property type="project" value="UniProtKB-KW"/>
</dbReference>
<gene>
    <name evidence="18" type="primary">uvrA_1</name>
    <name evidence="18" type="ORF">Pla108_13630</name>
</gene>
<keyword evidence="6" id="KW-0227">DNA damage</keyword>
<dbReference type="SUPFAM" id="SSF52540">
    <property type="entry name" value="P-loop containing nucleoside triphosphate hydrolases"/>
    <property type="match status" value="2"/>
</dbReference>
<proteinExistence type="inferred from homology"/>
<keyword evidence="13" id="KW-0234">DNA repair</keyword>
<dbReference type="Gene3D" id="3.30.190.20">
    <property type="match status" value="1"/>
</dbReference>
<dbReference type="Gene3D" id="1.20.1580.10">
    <property type="entry name" value="ABC transporter ATPase like domain"/>
    <property type="match status" value="3"/>
</dbReference>
<feature type="domain" description="ABC transporter" evidence="17">
    <location>
        <begin position="663"/>
        <end position="1007"/>
    </location>
</feature>
<dbReference type="NCBIfam" id="NF001503">
    <property type="entry name" value="PRK00349.1"/>
    <property type="match status" value="1"/>
</dbReference>
<evidence type="ECO:0000313" key="19">
    <source>
        <dbReference type="Proteomes" id="UP000317421"/>
    </source>
</evidence>
<dbReference type="InterPro" id="IPR041102">
    <property type="entry name" value="UvrA_inter"/>
</dbReference>
<dbReference type="Proteomes" id="UP000317421">
    <property type="component" value="Unassembled WGS sequence"/>
</dbReference>
<evidence type="ECO:0000259" key="17">
    <source>
        <dbReference type="PROSITE" id="PS50893"/>
    </source>
</evidence>
<dbReference type="InterPro" id="IPR041552">
    <property type="entry name" value="UvrA_DNA-bd"/>
</dbReference>
<dbReference type="Gene3D" id="1.10.8.280">
    <property type="entry name" value="ABC transporter ATPase domain-like"/>
    <property type="match status" value="1"/>
</dbReference>
<evidence type="ECO:0000256" key="12">
    <source>
        <dbReference type="ARBA" id="ARBA00023125"/>
    </source>
</evidence>
<sequence length="1012" mass="107846">MIRRRAPGAGKVILSASDAATPVIDALKDDTPKTSVAGSRTNGELSGGAIRIRGARVHNLRNIDVDLPRNQLVVITGVSGSGKSSLAFDTLLAEGQRQYVDSLSVYARQFFQQRARPDVDRIEGLQPAVAIDQSQGSHSPRSTVGTITEVHDYLRLLYARAGEMACPECGEAITQQTPGEIEQAVASLPVDSRAMLLAPLVRGRKGKHSDVVETARKAGFVRLRIDGLTYPIEDLPELTAQKLHDIEAVVDRVVLREGIETRLAESVRLAIKHGDGVVRVVFQTPEAKAAATSNGDGANGAAAYNAESGWEERLFNTRYACPTCKVGVAEVEPRTFSFNSPYGACPECDGMGVVEAFDPDLVLPDLSRSLVGGAVAPWRTASDAGKKKRLAVVAPLLAALKVTDDTPLADWPRGGVQKLLTGDGKEFPGLLLLLEQERLATTREASRDRLDAFRDAIVCPDCEGTRLRPEGRACRIAGKRIFDVGAMPIADSAPWFAGLLAAGEFDDDRLPIAEPLVREIHRRLEFLEKAGVGYLTLDRSAHTLSGGELQRVRLATGVGSGLVGVMYLLDEPSIGLHPRDNDRLLEAIRDLRRQGNTVIVVEHDEAVIRAADWVIDIGPGAGARGGYLVAEGTPDQIAACPESVTGRYLSGAERIATPTQRRITTKSNGKAVAACPAPMLALRGATLHNLRGDDFELPLGKLVCVAGVSGSGKTSLVVGTLARALARQLNGAGAKPGPHTALEGLEHLDRFVAIDQSPIGRSPRSNAATYTGAFDEVRKLLAKTKLSRQRGYKPSRFSFNVKGGRCEECQGQGQRKIEMNFLPDLYVTCDACRGARFNRATLAVRYKGLTVADMLSRPIEEVLPLFVDAPSIDAPLEALAAVGLGYLSLGQPANTLSGGEAQRVKLAAELGGAGKGGVPARTLYLLDEPTTGLHADDVRRLLGVLGRLVDAGATVLVIEHHLDVMRQADWIVDLGPDGGAGGGRIVAAGTPEHVAAKGPGPTSEWLRRALEA</sequence>
<keyword evidence="11" id="KW-0267">Excision nuclease</keyword>
<dbReference type="AlphaFoldDB" id="A0A5C6AN26"/>
<dbReference type="InterPro" id="IPR017871">
    <property type="entry name" value="ABC_transporter-like_CS"/>
</dbReference>
<dbReference type="GO" id="GO:0005524">
    <property type="term" value="F:ATP binding"/>
    <property type="evidence" value="ECO:0007669"/>
    <property type="project" value="UniProtKB-KW"/>
</dbReference>
<evidence type="ECO:0000256" key="9">
    <source>
        <dbReference type="ARBA" id="ARBA00022833"/>
    </source>
</evidence>
<keyword evidence="7" id="KW-0228">DNA excision</keyword>
<protein>
    <recommendedName>
        <fullName evidence="15">UvrABC system protein A</fullName>
    </recommendedName>
    <alternativeName>
        <fullName evidence="16">Excinuclease ABC subunit A</fullName>
    </alternativeName>
</protein>
<evidence type="ECO:0000256" key="7">
    <source>
        <dbReference type="ARBA" id="ARBA00022769"/>
    </source>
</evidence>
<dbReference type="GO" id="GO:0005737">
    <property type="term" value="C:cytoplasm"/>
    <property type="evidence" value="ECO:0007669"/>
    <property type="project" value="UniProtKB-SubCell"/>
</dbReference>
<evidence type="ECO:0000256" key="13">
    <source>
        <dbReference type="ARBA" id="ARBA00023204"/>
    </source>
</evidence>
<dbReference type="InterPro" id="IPR027417">
    <property type="entry name" value="P-loop_NTPase"/>
</dbReference>
<evidence type="ECO:0000256" key="16">
    <source>
        <dbReference type="ARBA" id="ARBA00042156"/>
    </source>
</evidence>
<evidence type="ECO:0000256" key="10">
    <source>
        <dbReference type="ARBA" id="ARBA00022840"/>
    </source>
</evidence>
<dbReference type="GO" id="GO:0003677">
    <property type="term" value="F:DNA binding"/>
    <property type="evidence" value="ECO:0007669"/>
    <property type="project" value="UniProtKB-KW"/>
</dbReference>
<comment type="subcellular location">
    <subcellularLocation>
        <location evidence="1">Cytoplasm</location>
    </subcellularLocation>
</comment>
<name>A0A5C6AN26_9BACT</name>
<keyword evidence="3" id="KW-0479">Metal-binding</keyword>
<dbReference type="PROSITE" id="PS50893">
    <property type="entry name" value="ABC_TRANSPORTER_2"/>
    <property type="match status" value="1"/>
</dbReference>
<dbReference type="Gene3D" id="3.40.50.300">
    <property type="entry name" value="P-loop containing nucleotide triphosphate hydrolases"/>
    <property type="match status" value="3"/>
</dbReference>
<dbReference type="GO" id="GO:0009380">
    <property type="term" value="C:excinuclease repair complex"/>
    <property type="evidence" value="ECO:0007669"/>
    <property type="project" value="InterPro"/>
</dbReference>
<keyword evidence="9" id="KW-0862">Zinc</keyword>
<keyword evidence="19" id="KW-1185">Reference proteome</keyword>
<organism evidence="18 19">
    <name type="scientific">Botrimarina colliarenosi</name>
    <dbReference type="NCBI Taxonomy" id="2528001"/>
    <lineage>
        <taxon>Bacteria</taxon>
        <taxon>Pseudomonadati</taxon>
        <taxon>Planctomycetota</taxon>
        <taxon>Planctomycetia</taxon>
        <taxon>Pirellulales</taxon>
        <taxon>Lacipirellulaceae</taxon>
        <taxon>Botrimarina</taxon>
    </lineage>
</organism>
<keyword evidence="8" id="KW-0863">Zinc-finger</keyword>
<evidence type="ECO:0000256" key="3">
    <source>
        <dbReference type="ARBA" id="ARBA00022723"/>
    </source>
</evidence>
<keyword evidence="4" id="KW-0677">Repeat</keyword>
<evidence type="ECO:0000256" key="4">
    <source>
        <dbReference type="ARBA" id="ARBA00022737"/>
    </source>
</evidence>
<dbReference type="InterPro" id="IPR004602">
    <property type="entry name" value="UvrA"/>
</dbReference>
<keyword evidence="2" id="KW-0963">Cytoplasm</keyword>
<evidence type="ECO:0000256" key="15">
    <source>
        <dbReference type="ARBA" id="ARBA00039316"/>
    </source>
</evidence>